<keyword evidence="16 22" id="KW-0376">Hydrogen peroxide</keyword>
<keyword evidence="13 19" id="KW-0408">Iron</keyword>
<feature type="binding site" evidence="19">
    <location>
        <position position="82"/>
    </location>
    <ligand>
        <name>Ca(2+)</name>
        <dbReference type="ChEBI" id="CHEBI:29108"/>
        <label>1</label>
    </ligand>
</feature>
<dbReference type="PANTHER" id="PTHR31517">
    <property type="match status" value="1"/>
</dbReference>
<dbReference type="EC" id="1.11.1.7" evidence="5 22"/>
<evidence type="ECO:0000256" key="12">
    <source>
        <dbReference type="ARBA" id="ARBA00023002"/>
    </source>
</evidence>
<accession>A0ABD1RBW4</accession>
<keyword evidence="6 22" id="KW-0964">Secreted</keyword>
<feature type="domain" description="Plant heme peroxidase family profile" evidence="23">
    <location>
        <begin position="29"/>
        <end position="326"/>
    </location>
</feature>
<comment type="catalytic activity">
    <reaction evidence="1 22">
        <text>2 a phenolic donor + H2O2 = 2 a phenolic radical donor + 2 H2O</text>
        <dbReference type="Rhea" id="RHEA:56136"/>
        <dbReference type="ChEBI" id="CHEBI:15377"/>
        <dbReference type="ChEBI" id="CHEBI:16240"/>
        <dbReference type="ChEBI" id="CHEBI:139520"/>
        <dbReference type="ChEBI" id="CHEBI:139521"/>
        <dbReference type="EC" id="1.11.1.7"/>
    </reaction>
</comment>
<evidence type="ECO:0000313" key="25">
    <source>
        <dbReference type="Proteomes" id="UP001604336"/>
    </source>
</evidence>
<reference evidence="25" key="1">
    <citation type="submission" date="2024-07" db="EMBL/GenBank/DDBJ databases">
        <title>Two chromosome-level genome assemblies of Korean endemic species Abeliophyllum distichum and Forsythia ovata (Oleaceae).</title>
        <authorList>
            <person name="Jang H."/>
        </authorList>
    </citation>
    <scope>NUCLEOTIDE SEQUENCE [LARGE SCALE GENOMIC DNA]</scope>
</reference>
<dbReference type="InterPro" id="IPR000823">
    <property type="entry name" value="Peroxidase_pln"/>
</dbReference>
<feature type="binding site" evidence="19">
    <location>
        <position position="80"/>
    </location>
    <ligand>
        <name>Ca(2+)</name>
        <dbReference type="ChEBI" id="CHEBI:29108"/>
        <label>1</label>
    </ligand>
</feature>
<evidence type="ECO:0000256" key="15">
    <source>
        <dbReference type="ARBA" id="ARBA00023180"/>
    </source>
</evidence>
<evidence type="ECO:0000256" key="22">
    <source>
        <dbReference type="RuleBase" id="RU362060"/>
    </source>
</evidence>
<keyword evidence="9 19" id="KW-0479">Metal-binding</keyword>
<dbReference type="Pfam" id="PF00141">
    <property type="entry name" value="peroxidase"/>
    <property type="match status" value="1"/>
</dbReference>
<evidence type="ECO:0000256" key="21">
    <source>
        <dbReference type="PIRSR" id="PIRSR600823-5"/>
    </source>
</evidence>
<dbReference type="GO" id="GO:0046872">
    <property type="term" value="F:metal ion binding"/>
    <property type="evidence" value="ECO:0007669"/>
    <property type="project" value="UniProtKB-UniRule"/>
</dbReference>
<evidence type="ECO:0000256" key="2">
    <source>
        <dbReference type="ARBA" id="ARBA00002322"/>
    </source>
</evidence>
<protein>
    <recommendedName>
        <fullName evidence="5 22">Peroxidase</fullName>
        <ecNumber evidence="5 22">1.11.1.7</ecNumber>
    </recommendedName>
</protein>
<keyword evidence="10 22" id="KW-0732">Signal</keyword>
<feature type="site" description="Transition state stabilizer" evidence="20">
    <location>
        <position position="68"/>
    </location>
</feature>
<dbReference type="InterPro" id="IPR002016">
    <property type="entry name" value="Haem_peroxidase"/>
</dbReference>
<dbReference type="AlphaFoldDB" id="A0ABD1RBW4"/>
<sequence>MSRASTTVLALVCIFATLAGSCGRATGGALQQAFYKGKCVAADVEAVVGGVIRARFSRDPTIAAALLRMQFHDCFVNGCDASILLDGNSTEKTAVPNLSVRGYEIIDAAKAVVESICPGVVSCADIIVMATRDAVALSGGGRYIVQTGRRDGTVSLAKNVNLPAPSISVSDSIKAFSKKGLDSIDMVYLLGGHTVGNAHCSLFRDRLYNFQNTGKADPTMDSTLLNTLKTRCPQNSTADNTVNLDQNPLSSMAVDNSYYRQIILHRGILQIDQELALDPLTNPTVTAIAKGFDFSTRFGQAMVKLGAVEVLTGTQGEIRRSCRAINTPLKN</sequence>
<evidence type="ECO:0000256" key="11">
    <source>
        <dbReference type="ARBA" id="ARBA00022837"/>
    </source>
</evidence>
<evidence type="ECO:0000256" key="7">
    <source>
        <dbReference type="ARBA" id="ARBA00022559"/>
    </source>
</evidence>
<evidence type="ECO:0000313" key="24">
    <source>
        <dbReference type="EMBL" id="KAL2485581.1"/>
    </source>
</evidence>
<evidence type="ECO:0000256" key="4">
    <source>
        <dbReference type="ARBA" id="ARBA00006873"/>
    </source>
</evidence>
<evidence type="ECO:0000256" key="18">
    <source>
        <dbReference type="PIRSR" id="PIRSR600823-2"/>
    </source>
</evidence>
<comment type="cofactor">
    <cofactor evidence="19 22">
        <name>heme b</name>
        <dbReference type="ChEBI" id="CHEBI:60344"/>
    </cofactor>
    <text evidence="19 22">Binds 1 heme b (iron(II)-protoporphyrin IX) group per subunit.</text>
</comment>
<feature type="chain" id="PRO_5044534192" description="Peroxidase" evidence="22">
    <location>
        <begin position="24"/>
        <end position="331"/>
    </location>
</feature>
<keyword evidence="15" id="KW-0325">Glycoprotein</keyword>
<evidence type="ECO:0000256" key="1">
    <source>
        <dbReference type="ARBA" id="ARBA00000189"/>
    </source>
</evidence>
<evidence type="ECO:0000256" key="13">
    <source>
        <dbReference type="ARBA" id="ARBA00023004"/>
    </source>
</evidence>
<dbReference type="InterPro" id="IPR010255">
    <property type="entry name" value="Haem_peroxidase_sf"/>
</dbReference>
<comment type="caution">
    <text evidence="24">The sequence shown here is derived from an EMBL/GenBank/DDBJ whole genome shotgun (WGS) entry which is preliminary data.</text>
</comment>
<evidence type="ECO:0000256" key="16">
    <source>
        <dbReference type="ARBA" id="ARBA00023324"/>
    </source>
</evidence>
<evidence type="ECO:0000259" key="23">
    <source>
        <dbReference type="PROSITE" id="PS50873"/>
    </source>
</evidence>
<feature type="binding site" evidence="19">
    <location>
        <position position="73"/>
    </location>
    <ligand>
        <name>Ca(2+)</name>
        <dbReference type="ChEBI" id="CHEBI:29108"/>
        <label>1</label>
    </ligand>
</feature>
<evidence type="ECO:0000256" key="17">
    <source>
        <dbReference type="PIRSR" id="PIRSR600823-1"/>
    </source>
</evidence>
<dbReference type="GO" id="GO:0006979">
    <property type="term" value="P:response to oxidative stress"/>
    <property type="evidence" value="ECO:0007669"/>
    <property type="project" value="UniProtKB-UniRule"/>
</dbReference>
<comment type="subcellular location">
    <subcellularLocation>
        <location evidence="3 22">Secreted</location>
    </subcellularLocation>
</comment>
<dbReference type="GO" id="GO:0042744">
    <property type="term" value="P:hydrogen peroxide catabolic process"/>
    <property type="evidence" value="ECO:0007669"/>
    <property type="project" value="UniProtKB-KW"/>
</dbReference>
<comment type="cofactor">
    <cofactor evidence="19 22">
        <name>Ca(2+)</name>
        <dbReference type="ChEBI" id="CHEBI:29108"/>
    </cofactor>
    <text evidence="19 22">Binds 2 calcium ions per subunit.</text>
</comment>
<keyword evidence="7 22" id="KW-0575">Peroxidase</keyword>
<feature type="binding site" description="axial binding residue" evidence="19">
    <location>
        <position position="193"/>
    </location>
    <ligand>
        <name>heme b</name>
        <dbReference type="ChEBI" id="CHEBI:60344"/>
    </ligand>
    <ligandPart>
        <name>Fe</name>
        <dbReference type="ChEBI" id="CHEBI:18248"/>
    </ligandPart>
</feature>
<dbReference type="GO" id="GO:0140825">
    <property type="term" value="F:lactoperoxidase activity"/>
    <property type="evidence" value="ECO:0007669"/>
    <property type="project" value="UniProtKB-EC"/>
</dbReference>
<dbReference type="FunFam" id="1.10.520.10:FF:000006">
    <property type="entry name" value="Peroxidase"/>
    <property type="match status" value="1"/>
</dbReference>
<dbReference type="CDD" id="cd00693">
    <property type="entry name" value="secretory_peroxidase"/>
    <property type="match status" value="1"/>
</dbReference>
<dbReference type="InterPro" id="IPR019793">
    <property type="entry name" value="Peroxidases_heam-ligand_BS"/>
</dbReference>
<dbReference type="PROSITE" id="PS00436">
    <property type="entry name" value="PEROXIDASE_2"/>
    <property type="match status" value="1"/>
</dbReference>
<evidence type="ECO:0000256" key="20">
    <source>
        <dbReference type="PIRSR" id="PIRSR600823-4"/>
    </source>
</evidence>
<comment type="similarity">
    <text evidence="4">Belongs to the peroxidase family. Ascorbate peroxidase subfamily.</text>
</comment>
<feature type="disulfide bond" evidence="21">
    <location>
        <begin position="74"/>
        <end position="79"/>
    </location>
</feature>
<dbReference type="GO" id="GO:0020037">
    <property type="term" value="F:heme binding"/>
    <property type="evidence" value="ECO:0007669"/>
    <property type="project" value="UniProtKB-UniRule"/>
</dbReference>
<dbReference type="InterPro" id="IPR033905">
    <property type="entry name" value="Secretory_peroxidase"/>
</dbReference>
<keyword evidence="14 21" id="KW-1015">Disulfide bond</keyword>
<feature type="binding site" evidence="19">
    <location>
        <position position="255"/>
    </location>
    <ligand>
        <name>Ca(2+)</name>
        <dbReference type="ChEBI" id="CHEBI:29108"/>
        <label>2</label>
    </ligand>
</feature>
<dbReference type="PROSITE" id="PS00435">
    <property type="entry name" value="PEROXIDASE_1"/>
    <property type="match status" value="1"/>
</dbReference>
<dbReference type="Gene3D" id="1.10.420.10">
    <property type="entry name" value="Peroxidase, domain 2"/>
    <property type="match status" value="1"/>
</dbReference>
<feature type="signal peptide" evidence="22">
    <location>
        <begin position="1"/>
        <end position="23"/>
    </location>
</feature>
<evidence type="ECO:0000256" key="8">
    <source>
        <dbReference type="ARBA" id="ARBA00022617"/>
    </source>
</evidence>
<keyword evidence="12 22" id="KW-0560">Oxidoreductase</keyword>
<feature type="binding site" evidence="19">
    <location>
        <position position="245"/>
    </location>
    <ligand>
        <name>Ca(2+)</name>
        <dbReference type="ChEBI" id="CHEBI:29108"/>
        <label>2</label>
    </ligand>
</feature>
<evidence type="ECO:0000256" key="5">
    <source>
        <dbReference type="ARBA" id="ARBA00012313"/>
    </source>
</evidence>
<feature type="binding site" evidence="19">
    <location>
        <position position="194"/>
    </location>
    <ligand>
        <name>Ca(2+)</name>
        <dbReference type="ChEBI" id="CHEBI:29108"/>
        <label>2</label>
    </ligand>
</feature>
<dbReference type="FunFam" id="1.10.420.10:FF:000007">
    <property type="entry name" value="Peroxidase"/>
    <property type="match status" value="1"/>
</dbReference>
<dbReference type="PRINTS" id="PR00461">
    <property type="entry name" value="PLPEROXIDASE"/>
</dbReference>
<feature type="disulfide bond" evidence="21">
    <location>
        <begin position="123"/>
        <end position="322"/>
    </location>
</feature>
<feature type="binding site" evidence="19">
    <location>
        <position position="78"/>
    </location>
    <ligand>
        <name>Ca(2+)</name>
        <dbReference type="ChEBI" id="CHEBI:29108"/>
        <label>1</label>
    </ligand>
</feature>
<feature type="binding site" evidence="18">
    <location>
        <position position="163"/>
    </location>
    <ligand>
        <name>substrate</name>
    </ligand>
</feature>
<comment type="function">
    <text evidence="2">Removal of H(2)O(2), oxidation of toxic reductants, biosynthesis and degradation of lignin, suberization, auxin catabolism, response to environmental stresses such as wounding, pathogen attack and oxidative stress. These functions might be dependent on each isozyme/isoform in each plant tissue.</text>
</comment>
<dbReference type="PROSITE" id="PS50873">
    <property type="entry name" value="PEROXIDASE_4"/>
    <property type="match status" value="1"/>
</dbReference>
<proteinExistence type="inferred from homology"/>
<feature type="binding site" evidence="19">
    <location>
        <position position="76"/>
    </location>
    <ligand>
        <name>Ca(2+)</name>
        <dbReference type="ChEBI" id="CHEBI:29108"/>
        <label>1</label>
    </ligand>
</feature>
<evidence type="ECO:0000256" key="19">
    <source>
        <dbReference type="PIRSR" id="PIRSR600823-3"/>
    </source>
</evidence>
<dbReference type="PRINTS" id="PR00458">
    <property type="entry name" value="PEROXIDASE"/>
</dbReference>
<feature type="binding site" evidence="19">
    <location>
        <position position="91"/>
    </location>
    <ligand>
        <name>Ca(2+)</name>
        <dbReference type="ChEBI" id="CHEBI:29108"/>
        <label>1</label>
    </ligand>
</feature>
<dbReference type="Proteomes" id="UP001604336">
    <property type="component" value="Unassembled WGS sequence"/>
</dbReference>
<organism evidence="24 25">
    <name type="scientific">Abeliophyllum distichum</name>
    <dbReference type="NCBI Taxonomy" id="126358"/>
    <lineage>
        <taxon>Eukaryota</taxon>
        <taxon>Viridiplantae</taxon>
        <taxon>Streptophyta</taxon>
        <taxon>Embryophyta</taxon>
        <taxon>Tracheophyta</taxon>
        <taxon>Spermatophyta</taxon>
        <taxon>Magnoliopsida</taxon>
        <taxon>eudicotyledons</taxon>
        <taxon>Gunneridae</taxon>
        <taxon>Pentapetalae</taxon>
        <taxon>asterids</taxon>
        <taxon>lamiids</taxon>
        <taxon>Lamiales</taxon>
        <taxon>Oleaceae</taxon>
        <taxon>Forsythieae</taxon>
        <taxon>Abeliophyllum</taxon>
    </lineage>
</organism>
<name>A0ABD1RBW4_9LAMI</name>
<feature type="active site" description="Proton acceptor" evidence="17">
    <location>
        <position position="72"/>
    </location>
</feature>
<keyword evidence="8 22" id="KW-0349">Heme</keyword>
<evidence type="ECO:0000256" key="14">
    <source>
        <dbReference type="ARBA" id="ARBA00023157"/>
    </source>
</evidence>
<evidence type="ECO:0000256" key="10">
    <source>
        <dbReference type="ARBA" id="ARBA00022729"/>
    </source>
</evidence>
<feature type="disulfide bond" evidence="21">
    <location>
        <begin position="39"/>
        <end position="117"/>
    </location>
</feature>
<dbReference type="GO" id="GO:0005576">
    <property type="term" value="C:extracellular region"/>
    <property type="evidence" value="ECO:0007669"/>
    <property type="project" value="UniProtKB-SubCell"/>
</dbReference>
<dbReference type="InterPro" id="IPR019794">
    <property type="entry name" value="Peroxidases_AS"/>
</dbReference>
<dbReference type="PROSITE" id="PS51257">
    <property type="entry name" value="PROKAR_LIPOPROTEIN"/>
    <property type="match status" value="1"/>
</dbReference>
<dbReference type="EMBL" id="JBFOLK010000009">
    <property type="protein sequence ID" value="KAL2485581.1"/>
    <property type="molecule type" value="Genomic_DNA"/>
</dbReference>
<keyword evidence="11 19" id="KW-0106">Calcium</keyword>
<dbReference type="Gene3D" id="1.10.520.10">
    <property type="match status" value="1"/>
</dbReference>
<comment type="similarity">
    <text evidence="22">Belongs to the peroxidase family. Classical plant (class III) peroxidase subfamily.</text>
</comment>
<gene>
    <name evidence="24" type="ORF">Adt_30337</name>
</gene>
<dbReference type="PANTHER" id="PTHR31517:SF59">
    <property type="entry name" value="PEROXIDASE"/>
    <property type="match status" value="1"/>
</dbReference>
<evidence type="ECO:0000256" key="6">
    <source>
        <dbReference type="ARBA" id="ARBA00022525"/>
    </source>
</evidence>
<dbReference type="SUPFAM" id="SSF48113">
    <property type="entry name" value="Heme-dependent peroxidases"/>
    <property type="match status" value="1"/>
</dbReference>
<evidence type="ECO:0000256" key="3">
    <source>
        <dbReference type="ARBA" id="ARBA00004613"/>
    </source>
</evidence>
<feature type="disulfide bond" evidence="21">
    <location>
        <begin position="200"/>
        <end position="232"/>
    </location>
</feature>
<evidence type="ECO:0000256" key="9">
    <source>
        <dbReference type="ARBA" id="ARBA00022723"/>
    </source>
</evidence>
<keyword evidence="25" id="KW-1185">Reference proteome</keyword>